<name>A0A7R9NZD8_9NEOP</name>
<gene>
    <name evidence="1" type="ORF">TTEB3V08_LOCUS9897</name>
</gene>
<dbReference type="AlphaFoldDB" id="A0A7R9NZD8"/>
<organism evidence="1">
    <name type="scientific">Timema tahoe</name>
    <dbReference type="NCBI Taxonomy" id="61484"/>
    <lineage>
        <taxon>Eukaryota</taxon>
        <taxon>Metazoa</taxon>
        <taxon>Ecdysozoa</taxon>
        <taxon>Arthropoda</taxon>
        <taxon>Hexapoda</taxon>
        <taxon>Insecta</taxon>
        <taxon>Pterygota</taxon>
        <taxon>Neoptera</taxon>
        <taxon>Polyneoptera</taxon>
        <taxon>Phasmatodea</taxon>
        <taxon>Timematodea</taxon>
        <taxon>Timematoidea</taxon>
        <taxon>Timematidae</taxon>
        <taxon>Timema</taxon>
    </lineage>
</organism>
<protein>
    <submittedName>
        <fullName evidence="1">Uncharacterized protein</fullName>
    </submittedName>
</protein>
<accession>A0A7R9NZD8</accession>
<sequence length="62" mass="7078">MRKRRGERGDSGGRLKGNWKEKEMASTTLHIDDGESTEITITIPYERGHALLSLYKVILSFQ</sequence>
<dbReference type="EMBL" id="OE005493">
    <property type="protein sequence ID" value="CAD7461994.1"/>
    <property type="molecule type" value="Genomic_DNA"/>
</dbReference>
<evidence type="ECO:0000313" key="1">
    <source>
        <dbReference type="EMBL" id="CAD7461994.1"/>
    </source>
</evidence>
<reference evidence="1" key="1">
    <citation type="submission" date="2020-11" db="EMBL/GenBank/DDBJ databases">
        <authorList>
            <person name="Tran Van P."/>
        </authorList>
    </citation>
    <scope>NUCLEOTIDE SEQUENCE</scope>
</reference>
<proteinExistence type="predicted"/>